<keyword evidence="3" id="KW-0813">Transport</keyword>
<gene>
    <name evidence="9" type="ORF">JOD45_000123</name>
</gene>
<name>A0ABS2PV53_9BACL</name>
<comment type="caution">
    <text evidence="9">The sequence shown here is derived from an EMBL/GenBank/DDBJ whole genome shotgun (WGS) entry which is preliminary data.</text>
</comment>
<evidence type="ECO:0000313" key="9">
    <source>
        <dbReference type="EMBL" id="MBM7643932.1"/>
    </source>
</evidence>
<feature type="transmembrane region" description="Helical" evidence="8">
    <location>
        <begin position="72"/>
        <end position="96"/>
    </location>
</feature>
<feature type="transmembrane region" description="Helical" evidence="8">
    <location>
        <begin position="140"/>
        <end position="170"/>
    </location>
</feature>
<evidence type="ECO:0000256" key="4">
    <source>
        <dbReference type="ARBA" id="ARBA00022475"/>
    </source>
</evidence>
<evidence type="ECO:0000256" key="7">
    <source>
        <dbReference type="ARBA" id="ARBA00023136"/>
    </source>
</evidence>
<comment type="subcellular location">
    <subcellularLocation>
        <location evidence="1 8">Cell membrane</location>
        <topology evidence="1 8">Multi-pass membrane protein</topology>
    </subcellularLocation>
</comment>
<keyword evidence="6 8" id="KW-1133">Transmembrane helix</keyword>
<dbReference type="Proteomes" id="UP000808914">
    <property type="component" value="Unassembled WGS sequence"/>
</dbReference>
<evidence type="ECO:0000256" key="1">
    <source>
        <dbReference type="ARBA" id="ARBA00004651"/>
    </source>
</evidence>
<proteinExistence type="inferred from homology"/>
<evidence type="ECO:0000256" key="8">
    <source>
        <dbReference type="RuleBase" id="RU363041"/>
    </source>
</evidence>
<keyword evidence="7 8" id="KW-0472">Membrane</keyword>
<evidence type="ECO:0000256" key="5">
    <source>
        <dbReference type="ARBA" id="ARBA00022692"/>
    </source>
</evidence>
<organism evidence="9 10">
    <name type="scientific">Scopulibacillus daqui</name>
    <dbReference type="NCBI Taxonomy" id="1469162"/>
    <lineage>
        <taxon>Bacteria</taxon>
        <taxon>Bacillati</taxon>
        <taxon>Bacillota</taxon>
        <taxon>Bacilli</taxon>
        <taxon>Bacillales</taxon>
        <taxon>Sporolactobacillaceae</taxon>
        <taxon>Scopulibacillus</taxon>
    </lineage>
</organism>
<dbReference type="InterPro" id="IPR052017">
    <property type="entry name" value="TSUP"/>
</dbReference>
<protein>
    <recommendedName>
        <fullName evidence="8">Probable membrane transporter protein</fullName>
    </recommendedName>
</protein>
<evidence type="ECO:0000313" key="10">
    <source>
        <dbReference type="Proteomes" id="UP000808914"/>
    </source>
</evidence>
<feature type="transmembrane region" description="Helical" evidence="8">
    <location>
        <begin position="102"/>
        <end position="120"/>
    </location>
</feature>
<dbReference type="RefSeq" id="WP_205001875.1">
    <property type="nucleotide sequence ID" value="NZ_JAFBER010000001.1"/>
</dbReference>
<keyword evidence="4 8" id="KW-1003">Cell membrane</keyword>
<dbReference type="PANTHER" id="PTHR30269">
    <property type="entry name" value="TRANSMEMBRANE PROTEIN YFCA"/>
    <property type="match status" value="1"/>
</dbReference>
<evidence type="ECO:0000256" key="2">
    <source>
        <dbReference type="ARBA" id="ARBA00009142"/>
    </source>
</evidence>
<sequence length="256" mass="27482">MEDINTYTLGFLVLSGFLSAFVDSVVGGGGLISIPALMFAGLPPSTAIATNKLASSMGSLTSTISFMRSGKVNFSLVSKLFPLTAAASFLGAYVVKHISSEILKPLVLFLLIAVAGYTLLKKDWGKVSRYKGMSWRRSILFSFAIFSIGFYDGFFGAGTGSFLLFSFLMIGFDFVQSAGNAKVLNFASNIAALIMFLHLGVIHFSYGIPMGIAMILGALVGSNFAIKKGVSYVRVLFIAVTIFLIGKNIFDYMSHI</sequence>
<comment type="similarity">
    <text evidence="2 8">Belongs to the 4-toluene sulfonate uptake permease (TSUP) (TC 2.A.102) family.</text>
</comment>
<reference evidence="9 10" key="1">
    <citation type="submission" date="2021-01" db="EMBL/GenBank/DDBJ databases">
        <title>Genomic Encyclopedia of Type Strains, Phase IV (KMG-IV): sequencing the most valuable type-strain genomes for metagenomic binning, comparative biology and taxonomic classification.</title>
        <authorList>
            <person name="Goeker M."/>
        </authorList>
    </citation>
    <scope>NUCLEOTIDE SEQUENCE [LARGE SCALE GENOMIC DNA]</scope>
    <source>
        <strain evidence="9 10">DSM 28236</strain>
    </source>
</reference>
<evidence type="ECO:0000256" key="3">
    <source>
        <dbReference type="ARBA" id="ARBA00022448"/>
    </source>
</evidence>
<evidence type="ECO:0000256" key="6">
    <source>
        <dbReference type="ARBA" id="ARBA00022989"/>
    </source>
</evidence>
<dbReference type="EMBL" id="JAFBER010000001">
    <property type="protein sequence ID" value="MBM7643932.1"/>
    <property type="molecule type" value="Genomic_DNA"/>
</dbReference>
<dbReference type="PANTHER" id="PTHR30269:SF0">
    <property type="entry name" value="MEMBRANE TRANSPORTER PROTEIN YFCA-RELATED"/>
    <property type="match status" value="1"/>
</dbReference>
<feature type="transmembrane region" description="Helical" evidence="8">
    <location>
        <begin position="190"/>
        <end position="220"/>
    </location>
</feature>
<dbReference type="InterPro" id="IPR002781">
    <property type="entry name" value="TM_pro_TauE-like"/>
</dbReference>
<feature type="transmembrane region" description="Helical" evidence="8">
    <location>
        <begin position="232"/>
        <end position="250"/>
    </location>
</feature>
<keyword evidence="5 8" id="KW-0812">Transmembrane</keyword>
<keyword evidence="10" id="KW-1185">Reference proteome</keyword>
<dbReference type="Pfam" id="PF01925">
    <property type="entry name" value="TauE"/>
    <property type="match status" value="1"/>
</dbReference>
<accession>A0ABS2PV53</accession>